<evidence type="ECO:0000313" key="1">
    <source>
        <dbReference type="EMBL" id="GAG29870.1"/>
    </source>
</evidence>
<comment type="caution">
    <text evidence="1">The sequence shown here is derived from an EMBL/GenBank/DDBJ whole genome shotgun (WGS) entry which is preliminary data.</text>
</comment>
<reference evidence="1" key="1">
    <citation type="journal article" date="2014" name="Front. Microbiol.">
        <title>High frequency of phylogenetically diverse reductive dehalogenase-homologous genes in deep subseafloor sedimentary metagenomes.</title>
        <authorList>
            <person name="Kawai M."/>
            <person name="Futagami T."/>
            <person name="Toyoda A."/>
            <person name="Takaki Y."/>
            <person name="Nishi S."/>
            <person name="Hori S."/>
            <person name="Arai W."/>
            <person name="Tsubouchi T."/>
            <person name="Morono Y."/>
            <person name="Uchiyama I."/>
            <person name="Ito T."/>
            <person name="Fujiyama A."/>
            <person name="Inagaki F."/>
            <person name="Takami H."/>
        </authorList>
    </citation>
    <scope>NUCLEOTIDE SEQUENCE</scope>
    <source>
        <strain evidence="1">Expedition CK06-06</strain>
    </source>
</reference>
<gene>
    <name evidence="1" type="ORF">S01H1_68124</name>
</gene>
<organism evidence="1">
    <name type="scientific">marine sediment metagenome</name>
    <dbReference type="NCBI Taxonomy" id="412755"/>
    <lineage>
        <taxon>unclassified sequences</taxon>
        <taxon>metagenomes</taxon>
        <taxon>ecological metagenomes</taxon>
    </lineage>
</organism>
<dbReference type="EMBL" id="BARS01045165">
    <property type="protein sequence ID" value="GAG29870.1"/>
    <property type="molecule type" value="Genomic_DNA"/>
</dbReference>
<dbReference type="AlphaFoldDB" id="X0WGQ4"/>
<feature type="non-terminal residue" evidence="1">
    <location>
        <position position="35"/>
    </location>
</feature>
<name>X0WGQ4_9ZZZZ</name>
<sequence length="35" mass="3901">MLKVKEGLSRGNSIFQARIESLGWGFETPHSPTLI</sequence>
<protein>
    <submittedName>
        <fullName evidence="1">Uncharacterized protein</fullName>
    </submittedName>
</protein>
<accession>X0WGQ4</accession>
<proteinExistence type="predicted"/>